<reference evidence="2" key="1">
    <citation type="submission" date="2022-12" db="EMBL/GenBank/DDBJ databases">
        <authorList>
            <person name="Alioto T."/>
            <person name="Alioto T."/>
            <person name="Gomez Garrido J."/>
        </authorList>
    </citation>
    <scope>NUCLEOTIDE SEQUENCE</scope>
</reference>
<name>A0AA35L9W1_9SAUR</name>
<evidence type="ECO:0000313" key="3">
    <source>
        <dbReference type="Proteomes" id="UP001178461"/>
    </source>
</evidence>
<sequence length="99" mass="10932">MAILFKRLALWKDKVLVFMKGASRRNSQQRQSSSPCLGQPSLGWRATPPCLRRRGGQRSRCPAGQAGRQATRGDSLLGDRPRSVIHLFGINTLNIASLC</sequence>
<dbReference type="Proteomes" id="UP001178461">
    <property type="component" value="Chromosome 14"/>
</dbReference>
<evidence type="ECO:0000313" key="2">
    <source>
        <dbReference type="EMBL" id="CAI5792003.1"/>
    </source>
</evidence>
<gene>
    <name evidence="2" type="ORF">PODLI_1B015435</name>
</gene>
<evidence type="ECO:0000256" key="1">
    <source>
        <dbReference type="SAM" id="MobiDB-lite"/>
    </source>
</evidence>
<organism evidence="2 3">
    <name type="scientific">Podarcis lilfordi</name>
    <name type="common">Lilford's wall lizard</name>
    <dbReference type="NCBI Taxonomy" id="74358"/>
    <lineage>
        <taxon>Eukaryota</taxon>
        <taxon>Metazoa</taxon>
        <taxon>Chordata</taxon>
        <taxon>Craniata</taxon>
        <taxon>Vertebrata</taxon>
        <taxon>Euteleostomi</taxon>
        <taxon>Lepidosauria</taxon>
        <taxon>Squamata</taxon>
        <taxon>Bifurcata</taxon>
        <taxon>Unidentata</taxon>
        <taxon>Episquamata</taxon>
        <taxon>Laterata</taxon>
        <taxon>Lacertibaenia</taxon>
        <taxon>Lacertidae</taxon>
        <taxon>Podarcis</taxon>
    </lineage>
</organism>
<feature type="region of interest" description="Disordered" evidence="1">
    <location>
        <begin position="22"/>
        <end position="78"/>
    </location>
</feature>
<proteinExistence type="predicted"/>
<feature type="compositionally biased region" description="Low complexity" evidence="1">
    <location>
        <begin position="24"/>
        <end position="34"/>
    </location>
</feature>
<dbReference type="AlphaFoldDB" id="A0AA35L9W1"/>
<accession>A0AA35L9W1</accession>
<protein>
    <submittedName>
        <fullName evidence="2">Uncharacterized protein</fullName>
    </submittedName>
</protein>
<keyword evidence="3" id="KW-1185">Reference proteome</keyword>
<dbReference type="EMBL" id="OX395139">
    <property type="protein sequence ID" value="CAI5792003.1"/>
    <property type="molecule type" value="Genomic_DNA"/>
</dbReference>